<dbReference type="Pfam" id="PF06897">
    <property type="entry name" value="DUF1269"/>
    <property type="match status" value="1"/>
</dbReference>
<accession>A0A841FIL6</accession>
<evidence type="ECO:0000256" key="1">
    <source>
        <dbReference type="SAM" id="Phobius"/>
    </source>
</evidence>
<keyword evidence="3" id="KW-1185">Reference proteome</keyword>
<dbReference type="Proteomes" id="UP000548476">
    <property type="component" value="Unassembled WGS sequence"/>
</dbReference>
<comment type="caution">
    <text evidence="2">The sequence shown here is derived from an EMBL/GenBank/DDBJ whole genome shotgun (WGS) entry which is preliminary data.</text>
</comment>
<dbReference type="RefSeq" id="WP_184785910.1">
    <property type="nucleotide sequence ID" value="NZ_BONT01000020.1"/>
</dbReference>
<gene>
    <name evidence="2" type="ORF">HNR73_000834</name>
</gene>
<sequence length="170" mass="17659">MSYLVAVAYPDPETAQTVLGKLIEMQKGELIKLEDAVVVERRGDGKVKLRQTGSNTAIGATGGVLWGGLIGLLFFAPLLGMAVGAAAGAAGGAMTDTGIDDNFMKQLGTELQNGGAALVVLVRSATEDKVLNELGQYGGKLMHTSLDTEAENSLREAIEARQREVAGQAA</sequence>
<keyword evidence="1" id="KW-0812">Transmembrane</keyword>
<reference evidence="2 3" key="1">
    <citation type="submission" date="2020-08" db="EMBL/GenBank/DDBJ databases">
        <title>Genomic Encyclopedia of Type Strains, Phase IV (KMG-IV): sequencing the most valuable type-strain genomes for metagenomic binning, comparative biology and taxonomic classification.</title>
        <authorList>
            <person name="Goeker M."/>
        </authorList>
    </citation>
    <scope>NUCLEOTIDE SEQUENCE [LARGE SCALE GENOMIC DNA]</scope>
    <source>
        <strain evidence="2 3">YIM 65646</strain>
    </source>
</reference>
<dbReference type="InterPro" id="IPR009200">
    <property type="entry name" value="DUF1269_membrane"/>
</dbReference>
<dbReference type="EMBL" id="JACHGT010000002">
    <property type="protein sequence ID" value="MBB6032987.1"/>
    <property type="molecule type" value="Genomic_DNA"/>
</dbReference>
<name>A0A841FIL6_9ACTN</name>
<organism evidence="2 3">
    <name type="scientific">Phytomonospora endophytica</name>
    <dbReference type="NCBI Taxonomy" id="714109"/>
    <lineage>
        <taxon>Bacteria</taxon>
        <taxon>Bacillati</taxon>
        <taxon>Actinomycetota</taxon>
        <taxon>Actinomycetes</taxon>
        <taxon>Micromonosporales</taxon>
        <taxon>Micromonosporaceae</taxon>
        <taxon>Phytomonospora</taxon>
    </lineage>
</organism>
<proteinExistence type="predicted"/>
<dbReference type="AlphaFoldDB" id="A0A841FIL6"/>
<keyword evidence="1" id="KW-1133">Transmembrane helix</keyword>
<feature type="transmembrane region" description="Helical" evidence="1">
    <location>
        <begin position="64"/>
        <end position="87"/>
    </location>
</feature>
<protein>
    <submittedName>
        <fullName evidence="2">Putative membrane protein</fullName>
    </submittedName>
</protein>
<evidence type="ECO:0000313" key="3">
    <source>
        <dbReference type="Proteomes" id="UP000548476"/>
    </source>
</evidence>
<keyword evidence="1" id="KW-0472">Membrane</keyword>
<evidence type="ECO:0000313" key="2">
    <source>
        <dbReference type="EMBL" id="MBB6032987.1"/>
    </source>
</evidence>